<accession>A0A0F2ML78</accession>
<gene>
    <name evidence="8" type="ORF">SPSK_05897</name>
</gene>
<dbReference type="GO" id="GO:0045895">
    <property type="term" value="P:positive regulation of mating-type specific transcription, DNA-templated"/>
    <property type="evidence" value="ECO:0007669"/>
    <property type="project" value="InterPro"/>
</dbReference>
<dbReference type="GO" id="GO:0005634">
    <property type="term" value="C:nucleus"/>
    <property type="evidence" value="ECO:0007669"/>
    <property type="project" value="UniProtKB-SubCell"/>
</dbReference>
<dbReference type="PROSITE" id="PS51325">
    <property type="entry name" value="ALPHA_BOX"/>
    <property type="match status" value="1"/>
</dbReference>
<feature type="domain" description="Alpha box" evidence="7">
    <location>
        <begin position="1"/>
        <end position="38"/>
    </location>
</feature>
<keyword evidence="2 5" id="KW-0238">DNA-binding</keyword>
<feature type="region of interest" description="Disordered" evidence="6">
    <location>
        <begin position="789"/>
        <end position="817"/>
    </location>
</feature>
<evidence type="ECO:0000256" key="2">
    <source>
        <dbReference type="ARBA" id="ARBA00023125"/>
    </source>
</evidence>
<comment type="caution">
    <text evidence="8">The sequence shown here is derived from an EMBL/GenBank/DDBJ whole genome shotgun (WGS) entry which is preliminary data.</text>
</comment>
<dbReference type="OrthoDB" id="5398665at2759"/>
<evidence type="ECO:0000256" key="3">
    <source>
        <dbReference type="ARBA" id="ARBA00023163"/>
    </source>
</evidence>
<feature type="compositionally biased region" description="Low complexity" evidence="6">
    <location>
        <begin position="625"/>
        <end position="643"/>
    </location>
</feature>
<feature type="region of interest" description="Disordered" evidence="6">
    <location>
        <begin position="625"/>
        <end position="741"/>
    </location>
</feature>
<reference evidence="8 9" key="1">
    <citation type="journal article" date="2014" name="BMC Genomics">
        <title>Comparative genomics of the major fungal agents of human and animal Sporotrichosis: Sporothrix schenckii and Sporothrix brasiliensis.</title>
        <authorList>
            <person name="Teixeira M.M."/>
            <person name="de Almeida L.G."/>
            <person name="Kubitschek-Barreira P."/>
            <person name="Alves F.L."/>
            <person name="Kioshima E.S."/>
            <person name="Abadio A.K."/>
            <person name="Fernandes L."/>
            <person name="Derengowski L.S."/>
            <person name="Ferreira K.S."/>
            <person name="Souza R.C."/>
            <person name="Ruiz J.C."/>
            <person name="de Andrade N.C."/>
            <person name="Paes H.C."/>
            <person name="Nicola A.M."/>
            <person name="Albuquerque P."/>
            <person name="Gerber A.L."/>
            <person name="Martins V.P."/>
            <person name="Peconick L.D."/>
            <person name="Neto A.V."/>
            <person name="Chaucanez C.B."/>
            <person name="Silva P.A."/>
            <person name="Cunha O.L."/>
            <person name="de Oliveira F.F."/>
            <person name="dos Santos T.C."/>
            <person name="Barros A.L."/>
            <person name="Soares M.A."/>
            <person name="de Oliveira L.M."/>
            <person name="Marini M.M."/>
            <person name="Villalobos-Duno H."/>
            <person name="Cunha M.M."/>
            <person name="de Hoog S."/>
            <person name="da Silveira J.F."/>
            <person name="Henrissat B."/>
            <person name="Nino-Vega G.A."/>
            <person name="Cisalpino P.S."/>
            <person name="Mora-Montes H.M."/>
            <person name="Almeida S.R."/>
            <person name="Stajich J.E."/>
            <person name="Lopes-Bezerra L.M."/>
            <person name="Vasconcelos A.T."/>
            <person name="Felipe M.S."/>
        </authorList>
    </citation>
    <scope>NUCLEOTIDE SEQUENCE [LARGE SCALE GENOMIC DNA]</scope>
    <source>
        <strain evidence="8 9">1099-18</strain>
    </source>
</reference>
<dbReference type="VEuPathDB" id="FungiDB:SPSK_05897"/>
<dbReference type="RefSeq" id="XP_016592261.1">
    <property type="nucleotide sequence ID" value="XM_016732606.1"/>
</dbReference>
<dbReference type="EMBL" id="AXCR01000001">
    <property type="protein sequence ID" value="KJR89585.1"/>
    <property type="molecule type" value="Genomic_DNA"/>
</dbReference>
<keyword evidence="3 5" id="KW-0804">Transcription</keyword>
<evidence type="ECO:0000313" key="8">
    <source>
        <dbReference type="EMBL" id="KJR89585.1"/>
    </source>
</evidence>
<comment type="subcellular location">
    <subcellularLocation>
        <location evidence="5">Nucleus</location>
    </subcellularLocation>
</comment>
<dbReference type="KEGG" id="ssck:SPSK_05897"/>
<feature type="compositionally biased region" description="Basic and acidic residues" evidence="6">
    <location>
        <begin position="660"/>
        <end position="670"/>
    </location>
</feature>
<feature type="compositionally biased region" description="Basic and acidic residues" evidence="6">
    <location>
        <begin position="684"/>
        <end position="705"/>
    </location>
</feature>
<keyword evidence="4 5" id="KW-0539">Nucleus</keyword>
<dbReference type="InterPro" id="IPR006856">
    <property type="entry name" value="MATalpha_HMGbox"/>
</dbReference>
<dbReference type="AlphaFoldDB" id="A0A0F2ML78"/>
<comment type="similarity">
    <text evidence="5">Belongs to the MATALPHA1 family.</text>
</comment>
<protein>
    <recommendedName>
        <fullName evidence="7">Alpha box domain-containing protein</fullName>
    </recommendedName>
</protein>
<keyword evidence="1 5" id="KW-0805">Transcription regulation</keyword>
<organism evidence="8 9">
    <name type="scientific">Sporothrix schenckii 1099-18</name>
    <dbReference type="NCBI Taxonomy" id="1397361"/>
    <lineage>
        <taxon>Eukaryota</taxon>
        <taxon>Fungi</taxon>
        <taxon>Dikarya</taxon>
        <taxon>Ascomycota</taxon>
        <taxon>Pezizomycotina</taxon>
        <taxon>Sordariomycetes</taxon>
        <taxon>Sordariomycetidae</taxon>
        <taxon>Ophiostomatales</taxon>
        <taxon>Ophiostomataceae</taxon>
        <taxon>Sporothrix</taxon>
    </lineage>
</organism>
<dbReference type="GO" id="GO:0008301">
    <property type="term" value="F:DNA binding, bending"/>
    <property type="evidence" value="ECO:0007669"/>
    <property type="project" value="InterPro"/>
</dbReference>
<evidence type="ECO:0000256" key="1">
    <source>
        <dbReference type="ARBA" id="ARBA00023015"/>
    </source>
</evidence>
<dbReference type="GeneID" id="27667883"/>
<dbReference type="Pfam" id="PF04769">
    <property type="entry name" value="MATalpha_HMGbox"/>
    <property type="match status" value="1"/>
</dbReference>
<dbReference type="Proteomes" id="UP000033710">
    <property type="component" value="Unassembled WGS sequence"/>
</dbReference>
<evidence type="ECO:0000256" key="4">
    <source>
        <dbReference type="ARBA" id="ARBA00023242"/>
    </source>
</evidence>
<evidence type="ECO:0000259" key="7">
    <source>
        <dbReference type="PROSITE" id="PS51325"/>
    </source>
</evidence>
<name>A0A0F2ML78_SPOSC</name>
<feature type="region of interest" description="Disordered" evidence="6">
    <location>
        <begin position="86"/>
        <end position="111"/>
    </location>
</feature>
<sequence length="1034" mass="111340">MLPSIPQKERSGVLTSLWNEDPYKSKWTMAAKVYSYLRAELGKDAVSLPSFLKHASFILGMPPLDAYLQQRGFALLENEAGHLTLIRPPRPSAVTPESTDTSDDGSDQQYDSVDGTQATILTTSGATFQDTIQTDVAMSTVAHCPTPNESQMIANGTSDPDGIAGKEDATKYLFAEHQLLQAVFDSGLDADLSNLRKGDKMIEKKQWLVQKLYSMAHEMLVGGELPVTINATSFSQTIRHNPIAAAAHLFSQNKDFELDVLVVDGDDCVKKHVVCGSRPEPAKSAILSPVSIRQVATAQTSETTANTTPTYTQNMAYQSSSDTGKFHIFSSQPSHFGKNIISSHGLRNRSNIQGVGTFNGKVSNTGFSASKAENSRGIVGNSRSVNTGCLKKNILVNHVEFEEGRQVGNVASSSASRRASYGLRNIDEIHDRSYSNASGVVYQEHSSDNDTSVAAEHNTNMETCDNNNHSCTGTSADANQISNPNPNTIEDGKEWLDREMERIYNTESNDTSCHHGGVSGDHLSTGDHTMTVRSGRPDEVHDISTTNGTTVQNTNDSTRLNALAFTSSRFPNNGRFEIPNSVLSTHLDTMGSDNEATNYMDRVARLSASSASASLAESSTAATAAAPASFPSSSSFSASPSTSGHMRSLSGSCLGKRRRESTDIGDDKLAGGDCPTMPENVDPADSHDGDPEDGPSEKAKGKRPEGAISPRKKSRRREPINGYKKHMKTPEPFPHKRPSVSFKKGYSENLAKTLTAVTQELEELQPLSTGIAAASTAVTADTTNIADNTATTDTAQPQPPVSCTQAPSPPPTRPQPAISVSQAMPTATAMQPLQSTEVVPPMQHPPPMQNLLPMLSMPPMPPMPVVSDEEMRSYQDMQAMNAMRTIEDLQAMDTEQAMQGLPGMSGVADDIPLMPAIPIPDAMAHALQPMPPMPHGLPTPTYDYHNTISQTINHDAAYTTGYDSVPPPPSLVPAGHGGLHSPADDDYIEVDDYFGMAGPMDMDFADPGAMHRFMSFCEELGTSHGTFRHVLRLL</sequence>
<evidence type="ECO:0000256" key="6">
    <source>
        <dbReference type="SAM" id="MobiDB-lite"/>
    </source>
</evidence>
<evidence type="ECO:0000256" key="5">
    <source>
        <dbReference type="RuleBase" id="RU003516"/>
    </source>
</evidence>
<reference evidence="8 9" key="2">
    <citation type="journal article" date="2015" name="Eukaryot. Cell">
        <title>Asexual propagation of a virulent clone complex in a human and feline outbreak of sporotrichosis.</title>
        <authorList>
            <person name="Teixeira Mde M."/>
            <person name="Rodrigues A.M."/>
            <person name="Tsui C.K."/>
            <person name="de Almeida L.G."/>
            <person name="Van Diepeningen A.D."/>
            <person name="van den Ende B.G."/>
            <person name="Fernandes G.F."/>
            <person name="Kano R."/>
            <person name="Hamelin R.C."/>
            <person name="Lopes-Bezerra L.M."/>
            <person name="Vasconcelos A.T."/>
            <person name="de Hoog S."/>
            <person name="de Camargo Z.P."/>
            <person name="Felipe M.S."/>
        </authorList>
    </citation>
    <scope>NUCLEOTIDE SEQUENCE [LARGE SCALE GENOMIC DNA]</scope>
    <source>
        <strain evidence="8 9">1099-18</strain>
    </source>
</reference>
<proteinExistence type="inferred from homology"/>
<evidence type="ECO:0000313" key="9">
    <source>
        <dbReference type="Proteomes" id="UP000033710"/>
    </source>
</evidence>